<keyword evidence="3" id="KW-1185">Reference proteome</keyword>
<dbReference type="STRING" id="144026.SAMN04488568_10293"/>
<protein>
    <submittedName>
        <fullName evidence="2">Uncharacterized protein</fullName>
    </submittedName>
</protein>
<keyword evidence="1" id="KW-0472">Membrane</keyword>
<name>A0A1G9MS70_9PROT</name>
<evidence type="ECO:0000256" key="1">
    <source>
        <dbReference type="SAM" id="Phobius"/>
    </source>
</evidence>
<reference evidence="2 3" key="1">
    <citation type="submission" date="2016-10" db="EMBL/GenBank/DDBJ databases">
        <authorList>
            <person name="de Groot N.N."/>
        </authorList>
    </citation>
    <scope>NUCLEOTIDE SEQUENCE [LARGE SCALE GENOMIC DNA]</scope>
    <source>
        <strain evidence="2 3">DSM 16077</strain>
    </source>
</reference>
<dbReference type="AlphaFoldDB" id="A0A1G9MS70"/>
<sequence length="514" mass="56744">MNSSTSSSELSYGRFILVALLCLAVLTIAALGATRFLSGRLIGGDAAWTSWSLAQKQMAAAQIEGPKLIFISGSSGNFGYSAQQLGEALGVNAVNLASHAGLGVPYFAYLASRNAGPGDVVVLPLEYEMYERNSLQDEAIDPDELVFSPLAYQEYDRFILTKHTVNADFQSGMGLFGFLSLGEKVQYLRVFPIASFLAAATQFLSGEQFERPDTGYWLYDIDRFGDIDVPETRRRDASRALGSARKADDRRLRLSEQSVRYLTALRDELHARGAQLILTQPPLHEFTSLSPEAIRALASQLEARGLDYHFLAEDNRIPAEMMLDTRYHPGRWGRRVATARLAILLCDIVDFSPLAAPGEACTPTRIAEQRAWSEAGRTMMTFVQENSLSTIRYSAGNSYPLRRSAGHRGAAFDVIVPTGCRSQLNFQLRAEIPEARISVQLDGDEVLSHVFDQLTGSGVPALWSGAVELPDHARERVNVRFIADRWNSQPNDTSMSFVSLFRHSDCDETPALQD</sequence>
<evidence type="ECO:0000313" key="3">
    <source>
        <dbReference type="Proteomes" id="UP000199759"/>
    </source>
</evidence>
<gene>
    <name evidence="2" type="ORF">SAMN04488568_10293</name>
</gene>
<dbReference type="Proteomes" id="UP000199759">
    <property type="component" value="Unassembled WGS sequence"/>
</dbReference>
<accession>A0A1G9MS70</accession>
<feature type="transmembrane region" description="Helical" evidence="1">
    <location>
        <begin position="12"/>
        <end position="33"/>
    </location>
</feature>
<proteinExistence type="predicted"/>
<keyword evidence="1" id="KW-1133">Transmembrane helix</keyword>
<keyword evidence="1" id="KW-0812">Transmembrane</keyword>
<dbReference type="OrthoDB" id="8479602at2"/>
<dbReference type="EMBL" id="FNHG01000002">
    <property type="protein sequence ID" value="SDL77156.1"/>
    <property type="molecule type" value="Genomic_DNA"/>
</dbReference>
<organism evidence="2 3">
    <name type="scientific">Maricaulis salignorans</name>
    <dbReference type="NCBI Taxonomy" id="144026"/>
    <lineage>
        <taxon>Bacteria</taxon>
        <taxon>Pseudomonadati</taxon>
        <taxon>Pseudomonadota</taxon>
        <taxon>Alphaproteobacteria</taxon>
        <taxon>Maricaulales</taxon>
        <taxon>Maricaulaceae</taxon>
        <taxon>Maricaulis</taxon>
    </lineage>
</organism>
<dbReference type="RefSeq" id="WP_143024014.1">
    <property type="nucleotide sequence ID" value="NZ_FNHG01000002.1"/>
</dbReference>
<evidence type="ECO:0000313" key="2">
    <source>
        <dbReference type="EMBL" id="SDL77156.1"/>
    </source>
</evidence>